<dbReference type="InterPro" id="IPR050490">
    <property type="entry name" value="Bact_solute-bd_prot1"/>
</dbReference>
<comment type="caution">
    <text evidence="6">The sequence shown here is derived from an EMBL/GenBank/DDBJ whole genome shotgun (WGS) entry which is preliminary data.</text>
</comment>
<comment type="similarity">
    <text evidence="2">Belongs to the bacterial solute-binding protein 1 family.</text>
</comment>
<dbReference type="PROSITE" id="PS51257">
    <property type="entry name" value="PROKAR_LIPOPROTEIN"/>
    <property type="match status" value="1"/>
</dbReference>
<comment type="subcellular location">
    <subcellularLocation>
        <location evidence="1">Cell envelope</location>
    </subcellularLocation>
</comment>
<evidence type="ECO:0000313" key="6">
    <source>
        <dbReference type="EMBL" id="MDO3678521.1"/>
    </source>
</evidence>
<keyword evidence="3" id="KW-0813">Transport</keyword>
<dbReference type="PANTHER" id="PTHR43649:SF31">
    <property type="entry name" value="SN-GLYCEROL-3-PHOSPHATE-BINDING PERIPLASMIC PROTEIN UGPB"/>
    <property type="match status" value="1"/>
</dbReference>
<dbReference type="PANTHER" id="PTHR43649">
    <property type="entry name" value="ARABINOSE-BINDING PROTEIN-RELATED"/>
    <property type="match status" value="1"/>
</dbReference>
<accession>A0ABT8VC08</accession>
<dbReference type="SUPFAM" id="SSF53850">
    <property type="entry name" value="Periplasmic binding protein-like II"/>
    <property type="match status" value="1"/>
</dbReference>
<evidence type="ECO:0000256" key="5">
    <source>
        <dbReference type="SAM" id="MobiDB-lite"/>
    </source>
</evidence>
<evidence type="ECO:0000313" key="7">
    <source>
        <dbReference type="Proteomes" id="UP001168883"/>
    </source>
</evidence>
<feature type="region of interest" description="Disordered" evidence="5">
    <location>
        <begin position="462"/>
        <end position="485"/>
    </location>
</feature>
<dbReference type="RefSeq" id="WP_302878925.1">
    <property type="nucleotide sequence ID" value="NZ_JAUMKJ010000018.1"/>
</dbReference>
<reference evidence="6" key="1">
    <citation type="submission" date="2023-07" db="EMBL/GenBank/DDBJ databases">
        <authorList>
            <person name="Aktuganov G."/>
            <person name="Boyko T."/>
            <person name="Delegan Y."/>
            <person name="Galimzianova N."/>
            <person name="Gilvanova E."/>
            <person name="Korobov V."/>
            <person name="Kuzmina L."/>
            <person name="Melentiev A."/>
            <person name="Milman P."/>
            <person name="Ryabova A."/>
            <person name="Stupak E."/>
            <person name="Yasakov T."/>
            <person name="Zharikova N."/>
            <person name="Zhurenko E."/>
        </authorList>
    </citation>
    <scope>NUCLEOTIDE SEQUENCE</scope>
    <source>
        <strain evidence="6">IB-739</strain>
    </source>
</reference>
<dbReference type="Pfam" id="PF13416">
    <property type="entry name" value="SBP_bac_8"/>
    <property type="match status" value="1"/>
</dbReference>
<evidence type="ECO:0000256" key="1">
    <source>
        <dbReference type="ARBA" id="ARBA00004196"/>
    </source>
</evidence>
<organism evidence="6 7">
    <name type="scientific">Paenibacillus ehimensis</name>
    <dbReference type="NCBI Taxonomy" id="79264"/>
    <lineage>
        <taxon>Bacteria</taxon>
        <taxon>Bacillati</taxon>
        <taxon>Bacillota</taxon>
        <taxon>Bacilli</taxon>
        <taxon>Bacillales</taxon>
        <taxon>Paenibacillaceae</taxon>
        <taxon>Paenibacillus</taxon>
    </lineage>
</organism>
<dbReference type="Gene3D" id="3.40.190.10">
    <property type="entry name" value="Periplasmic binding protein-like II"/>
    <property type="match status" value="1"/>
</dbReference>
<evidence type="ECO:0000256" key="4">
    <source>
        <dbReference type="ARBA" id="ARBA00022729"/>
    </source>
</evidence>
<evidence type="ECO:0000256" key="3">
    <source>
        <dbReference type="ARBA" id="ARBA00022448"/>
    </source>
</evidence>
<dbReference type="InterPro" id="IPR006059">
    <property type="entry name" value="SBP"/>
</dbReference>
<evidence type="ECO:0000256" key="2">
    <source>
        <dbReference type="ARBA" id="ARBA00008520"/>
    </source>
</evidence>
<sequence>MKRWSKWVPAGLALSLATTMTGCSSDKLAGGEGGKPAVTLKELGKDEKASIKVLFFDKNYFSQMYGSLFSAKFPNIDVQVVSMQSIFDPGKDTKKEYQKLVDEEKPDVLLFPTPELFEQWAADGKLLQLDDVIRQDKFDVENMMPTVLEQIKSMGDGKLYGLAPSFFSQALFYNRDLFEKHGVPLPKNQMTWEEVLELAKRFPTNGQGEQRIYGMASYYQFNGGKPVGYKYMNEIGSALGLSILDREKGTVTLQSDGWKKALTLAADAMKSGAIYNAKDSKPIEPGNGMTMEDILKQDLFVTGKAAMTIGGSYYIETLLQAKDSLKDVKPVNWDIVTVPVDPRNPEASDAVSVSKFFAVHVDSPNQRAAWELVKYINSEEVAKATVSSNPGELSTRTAYIKERDGRSLEPLTMLKMVRNGYPKGAEPVPVSFYSAFDQMAEAEVQAVVESKKSVDEALKTMQEKGQDIYNKAKREQKDTEKKGQG</sequence>
<dbReference type="EMBL" id="JAUMKJ010000018">
    <property type="protein sequence ID" value="MDO3678521.1"/>
    <property type="molecule type" value="Genomic_DNA"/>
</dbReference>
<proteinExistence type="inferred from homology"/>
<keyword evidence="4" id="KW-0732">Signal</keyword>
<keyword evidence="7" id="KW-1185">Reference proteome</keyword>
<name>A0ABT8VC08_9BACL</name>
<dbReference type="Proteomes" id="UP001168883">
    <property type="component" value="Unassembled WGS sequence"/>
</dbReference>
<gene>
    <name evidence="6" type="ORF">Q3C12_16025</name>
</gene>
<protein>
    <submittedName>
        <fullName evidence="6">Extracellular solute-binding protein</fullName>
    </submittedName>
</protein>